<evidence type="ECO:0000256" key="5">
    <source>
        <dbReference type="ARBA" id="ARBA00022842"/>
    </source>
</evidence>
<dbReference type="PANTHER" id="PTHR43710:SF2">
    <property type="entry name" value="2-HYDROXYACYL-COA LYASE 1"/>
    <property type="match status" value="1"/>
</dbReference>
<feature type="transmembrane region" description="Helical" evidence="11">
    <location>
        <begin position="213"/>
        <end position="230"/>
    </location>
</feature>
<evidence type="ECO:0000313" key="14">
    <source>
        <dbReference type="EMBL" id="RXH71029.1"/>
    </source>
</evidence>
<reference evidence="14 15" key="1">
    <citation type="submission" date="2018-10" db="EMBL/GenBank/DDBJ databases">
        <title>A high-quality apple genome assembly.</title>
        <authorList>
            <person name="Hu J."/>
        </authorList>
    </citation>
    <scope>NUCLEOTIDE SEQUENCE [LARGE SCALE GENOMIC DNA]</scope>
    <source>
        <strain evidence="15">cv. HFTH1</strain>
        <tissue evidence="14">Young leaf</tissue>
    </source>
</reference>
<keyword evidence="3 11" id="KW-0812">Transmembrane</keyword>
<evidence type="ECO:0000256" key="11">
    <source>
        <dbReference type="SAM" id="Phobius"/>
    </source>
</evidence>
<keyword evidence="8 11" id="KW-0472">Membrane</keyword>
<dbReference type="AlphaFoldDB" id="A0A498HJ63"/>
<dbReference type="GO" id="GO:0001561">
    <property type="term" value="P:fatty acid alpha-oxidation"/>
    <property type="evidence" value="ECO:0007669"/>
    <property type="project" value="TreeGrafter"/>
</dbReference>
<sequence length="371" mass="40620">MFGIPFLPTSMGKRPLLDTHELAATVARSLAIGKCDVVLVFGARLNWLLHFGEPPKWSKDVKFILVNVSKEEIELQKPHLGLLVLEKINLGIKDDPFCLGKSHLWVAAISSKVKDNVSKIEAQLAKEVVPFNFSTPMKIIRDAIAGLGSPIPILVSKRANTMDVGWSVLVQTEPRTRLDVRTWGTTGVGLGYCIMGTAFAAGLKRENSEKKKVAVAFLAIGVIFSPKTFGSKSDGLKSPTLSTYLKLAHLLCFSTTFGAALWATFIGGIIMFKNLPRHQFGNLQKQDVSSVLHDSGDMPCSISWVVWVFASVELFLCCRQVPARLFALCLCFQSYQSLRLHSHDHRDSPRRGPGAGRVGCPAECPSSSPTD</sequence>
<feature type="domain" description="Thiamine pyrophosphate enzyme central" evidence="12">
    <location>
        <begin position="2"/>
        <end position="81"/>
    </location>
</feature>
<evidence type="ECO:0000259" key="13">
    <source>
        <dbReference type="Pfam" id="PF13664"/>
    </source>
</evidence>
<dbReference type="Gene3D" id="3.40.50.1220">
    <property type="entry name" value="TPP-binding domain"/>
    <property type="match status" value="1"/>
</dbReference>
<feature type="transmembrane region" description="Helical" evidence="11">
    <location>
        <begin position="250"/>
        <end position="272"/>
    </location>
</feature>
<feature type="domain" description="TMEM205-like" evidence="13">
    <location>
        <begin position="251"/>
        <end position="286"/>
    </location>
</feature>
<dbReference type="GO" id="GO:0005777">
    <property type="term" value="C:peroxisome"/>
    <property type="evidence" value="ECO:0007669"/>
    <property type="project" value="TreeGrafter"/>
</dbReference>
<accession>A0A498HJ63</accession>
<dbReference type="PANTHER" id="PTHR43710">
    <property type="entry name" value="2-HYDROXYACYL-COA LYASE"/>
    <property type="match status" value="1"/>
</dbReference>
<comment type="caution">
    <text evidence="14">The sequence shown here is derived from an EMBL/GenBank/DDBJ whole genome shotgun (WGS) entry which is preliminary data.</text>
</comment>
<gene>
    <name evidence="14" type="ORF">DVH24_015651</name>
</gene>
<keyword evidence="7" id="KW-0786">Thiamine pyrophosphate</keyword>
<evidence type="ECO:0000256" key="10">
    <source>
        <dbReference type="SAM" id="MobiDB-lite"/>
    </source>
</evidence>
<dbReference type="STRING" id="3750.A0A498HJ63"/>
<dbReference type="Proteomes" id="UP000290289">
    <property type="component" value="Chromosome 16"/>
</dbReference>
<dbReference type="GO" id="GO:0000287">
    <property type="term" value="F:magnesium ion binding"/>
    <property type="evidence" value="ECO:0007669"/>
    <property type="project" value="InterPro"/>
</dbReference>
<feature type="region of interest" description="Disordered" evidence="10">
    <location>
        <begin position="343"/>
        <end position="371"/>
    </location>
</feature>
<comment type="cofactor">
    <cofactor evidence="1">
        <name>thiamine diphosphate</name>
        <dbReference type="ChEBI" id="CHEBI:58937"/>
    </cofactor>
</comment>
<evidence type="ECO:0000259" key="12">
    <source>
        <dbReference type="Pfam" id="PF00205"/>
    </source>
</evidence>
<dbReference type="InterPro" id="IPR025423">
    <property type="entry name" value="TMEM205-like"/>
</dbReference>
<dbReference type="GO" id="GO:0016020">
    <property type="term" value="C:membrane"/>
    <property type="evidence" value="ECO:0007669"/>
    <property type="project" value="UniProtKB-SubCell"/>
</dbReference>
<keyword evidence="9" id="KW-0456">Lyase</keyword>
<organism evidence="14 15">
    <name type="scientific">Malus domestica</name>
    <name type="common">Apple</name>
    <name type="synonym">Pyrus malus</name>
    <dbReference type="NCBI Taxonomy" id="3750"/>
    <lineage>
        <taxon>Eukaryota</taxon>
        <taxon>Viridiplantae</taxon>
        <taxon>Streptophyta</taxon>
        <taxon>Embryophyta</taxon>
        <taxon>Tracheophyta</taxon>
        <taxon>Spermatophyta</taxon>
        <taxon>Magnoliopsida</taxon>
        <taxon>eudicotyledons</taxon>
        <taxon>Gunneridae</taxon>
        <taxon>Pentapetalae</taxon>
        <taxon>rosids</taxon>
        <taxon>fabids</taxon>
        <taxon>Rosales</taxon>
        <taxon>Rosaceae</taxon>
        <taxon>Amygdaloideae</taxon>
        <taxon>Maleae</taxon>
        <taxon>Malus</taxon>
    </lineage>
</organism>
<dbReference type="Gene3D" id="3.40.50.970">
    <property type="match status" value="1"/>
</dbReference>
<dbReference type="GO" id="GO:0016829">
    <property type="term" value="F:lyase activity"/>
    <property type="evidence" value="ECO:0007669"/>
    <property type="project" value="UniProtKB-KW"/>
</dbReference>
<evidence type="ECO:0000256" key="4">
    <source>
        <dbReference type="ARBA" id="ARBA00022723"/>
    </source>
</evidence>
<evidence type="ECO:0000256" key="7">
    <source>
        <dbReference type="ARBA" id="ARBA00023052"/>
    </source>
</evidence>
<dbReference type="InterPro" id="IPR045025">
    <property type="entry name" value="HACL1-like"/>
</dbReference>
<dbReference type="InterPro" id="IPR029035">
    <property type="entry name" value="DHS-like_NAD/FAD-binding_dom"/>
</dbReference>
<keyword evidence="15" id="KW-1185">Reference proteome</keyword>
<dbReference type="InterPro" id="IPR012000">
    <property type="entry name" value="Thiamin_PyroP_enz_cen_dom"/>
</dbReference>
<evidence type="ECO:0000256" key="8">
    <source>
        <dbReference type="ARBA" id="ARBA00023136"/>
    </source>
</evidence>
<evidence type="ECO:0008006" key="16">
    <source>
        <dbReference type="Google" id="ProtNLM"/>
    </source>
</evidence>
<dbReference type="EMBL" id="RDQH01000342">
    <property type="protein sequence ID" value="RXH71029.1"/>
    <property type="molecule type" value="Genomic_DNA"/>
</dbReference>
<evidence type="ECO:0000256" key="6">
    <source>
        <dbReference type="ARBA" id="ARBA00022989"/>
    </source>
</evidence>
<dbReference type="SUPFAM" id="SSF52467">
    <property type="entry name" value="DHS-like NAD/FAD-binding domain"/>
    <property type="match status" value="1"/>
</dbReference>
<comment type="subcellular location">
    <subcellularLocation>
        <location evidence="2">Membrane</location>
    </subcellularLocation>
</comment>
<evidence type="ECO:0000256" key="2">
    <source>
        <dbReference type="ARBA" id="ARBA00004370"/>
    </source>
</evidence>
<feature type="transmembrane region" description="Helical" evidence="11">
    <location>
        <begin position="183"/>
        <end position="201"/>
    </location>
</feature>
<keyword evidence="5" id="KW-0460">Magnesium</keyword>
<dbReference type="Pfam" id="PF00205">
    <property type="entry name" value="TPP_enzyme_M"/>
    <property type="match status" value="1"/>
</dbReference>
<keyword evidence="4" id="KW-0479">Metal-binding</keyword>
<keyword evidence="6 11" id="KW-1133">Transmembrane helix</keyword>
<evidence type="ECO:0000256" key="1">
    <source>
        <dbReference type="ARBA" id="ARBA00001964"/>
    </source>
</evidence>
<proteinExistence type="predicted"/>
<protein>
    <recommendedName>
        <fullName evidence="16">Thiamine pyrophosphate enzyme central domain-containing protein</fullName>
    </recommendedName>
</protein>
<dbReference type="Pfam" id="PF13664">
    <property type="entry name" value="DUF4149"/>
    <property type="match status" value="1"/>
</dbReference>
<evidence type="ECO:0000256" key="9">
    <source>
        <dbReference type="ARBA" id="ARBA00023239"/>
    </source>
</evidence>
<evidence type="ECO:0000256" key="3">
    <source>
        <dbReference type="ARBA" id="ARBA00022692"/>
    </source>
</evidence>
<evidence type="ECO:0000313" key="15">
    <source>
        <dbReference type="Proteomes" id="UP000290289"/>
    </source>
</evidence>
<name>A0A498HJ63_MALDO</name>
<dbReference type="GO" id="GO:0030976">
    <property type="term" value="F:thiamine pyrophosphate binding"/>
    <property type="evidence" value="ECO:0007669"/>
    <property type="project" value="InterPro"/>
</dbReference>